<dbReference type="STRING" id="1448320.A0A319CYE0"/>
<evidence type="ECO:0000313" key="2">
    <source>
        <dbReference type="EMBL" id="PYH89601.1"/>
    </source>
</evidence>
<evidence type="ECO:0000313" key="3">
    <source>
        <dbReference type="Proteomes" id="UP000247810"/>
    </source>
</evidence>
<dbReference type="Proteomes" id="UP000247810">
    <property type="component" value="Unassembled WGS sequence"/>
</dbReference>
<protein>
    <submittedName>
        <fullName evidence="2">Uncharacterized protein</fullName>
    </submittedName>
</protein>
<organism evidence="2 3">
    <name type="scientific">Aspergillus ellipticus CBS 707.79</name>
    <dbReference type="NCBI Taxonomy" id="1448320"/>
    <lineage>
        <taxon>Eukaryota</taxon>
        <taxon>Fungi</taxon>
        <taxon>Dikarya</taxon>
        <taxon>Ascomycota</taxon>
        <taxon>Pezizomycotina</taxon>
        <taxon>Eurotiomycetes</taxon>
        <taxon>Eurotiomycetidae</taxon>
        <taxon>Eurotiales</taxon>
        <taxon>Aspergillaceae</taxon>
        <taxon>Aspergillus</taxon>
        <taxon>Aspergillus subgen. Circumdati</taxon>
    </lineage>
</organism>
<dbReference type="AlphaFoldDB" id="A0A319CYE0"/>
<proteinExistence type="predicted"/>
<feature type="compositionally biased region" description="Polar residues" evidence="1">
    <location>
        <begin position="58"/>
        <end position="73"/>
    </location>
</feature>
<dbReference type="EMBL" id="KZ826021">
    <property type="protein sequence ID" value="PYH89601.1"/>
    <property type="molecule type" value="Genomic_DNA"/>
</dbReference>
<feature type="region of interest" description="Disordered" evidence="1">
    <location>
        <begin position="43"/>
        <end position="117"/>
    </location>
</feature>
<feature type="non-terminal residue" evidence="2">
    <location>
        <position position="437"/>
    </location>
</feature>
<gene>
    <name evidence="2" type="ORF">BO71DRAFT_487808</name>
</gene>
<feature type="compositionally biased region" description="Polar residues" evidence="1">
    <location>
        <begin position="105"/>
        <end position="117"/>
    </location>
</feature>
<feature type="compositionally biased region" description="Low complexity" evidence="1">
    <location>
        <begin position="1"/>
        <end position="23"/>
    </location>
</feature>
<sequence>MSSHTSQYQPSEEPSSSEHTSPQRQPAFWDNLSEVFLTKTALGEIDRRSSDPQPSWRPHQSATDFLRTCTPTGLKNIKRFSRSGGPDLTDLRNTRPLETSDNDNHSSTPEDTDPSVRSISTYSRNFYQHLIDHHILPAEYIYPDDRLPDEPNNANAITERLDQRRPSAQLSIREFLDFRRIYLNATDKDQVTASVIPTLEGRVRNPRCMGTGYTLCNLAPLTNSSISPPKPDHFHGAYPEQLNPAIRQELSKQIVPSTEAHVPLAPNFFLEVKGPGGTLAEADRQACYDGALGCRAMHALQSFGQEDKDKVVHDKNAYTISSSYASGKLRIFATYIKEPTGSSDRPEYITTLLRNFFLPGNLRMFRDAIAAWRNARDWAKEQRDGLITLANGRQGNAQVQVSSNSAVHTAREDDVVVGAKRRAVSEELKFDHSESRR</sequence>
<accession>A0A319CYE0</accession>
<feature type="region of interest" description="Disordered" evidence="1">
    <location>
        <begin position="1"/>
        <end position="30"/>
    </location>
</feature>
<keyword evidence="3" id="KW-1185">Reference proteome</keyword>
<evidence type="ECO:0000256" key="1">
    <source>
        <dbReference type="SAM" id="MobiDB-lite"/>
    </source>
</evidence>
<dbReference type="OrthoDB" id="4503105at2759"/>
<reference evidence="2 3" key="1">
    <citation type="submission" date="2018-02" db="EMBL/GenBank/DDBJ databases">
        <title>The genomes of Aspergillus section Nigri reveals drivers in fungal speciation.</title>
        <authorList>
            <consortium name="DOE Joint Genome Institute"/>
            <person name="Vesth T.C."/>
            <person name="Nybo J."/>
            <person name="Theobald S."/>
            <person name="Brandl J."/>
            <person name="Frisvad J.C."/>
            <person name="Nielsen K.F."/>
            <person name="Lyhne E.K."/>
            <person name="Kogle M.E."/>
            <person name="Kuo A."/>
            <person name="Riley R."/>
            <person name="Clum A."/>
            <person name="Nolan M."/>
            <person name="Lipzen A."/>
            <person name="Salamov A."/>
            <person name="Henrissat B."/>
            <person name="Wiebenga A."/>
            <person name="De vries R.P."/>
            <person name="Grigoriev I.V."/>
            <person name="Mortensen U.H."/>
            <person name="Andersen M.R."/>
            <person name="Baker S.E."/>
        </authorList>
    </citation>
    <scope>NUCLEOTIDE SEQUENCE [LARGE SCALE GENOMIC DNA]</scope>
    <source>
        <strain evidence="2 3">CBS 707.79</strain>
    </source>
</reference>
<name>A0A319CYE0_9EURO</name>
<dbReference type="VEuPathDB" id="FungiDB:BO71DRAFT_487808"/>